<dbReference type="AlphaFoldDB" id="A0A656GMN1"/>
<sequence length="39" mass="4211">RATNDLSKLPSGMETDGLSDLKLAGCERSEEDIDRQMAG</sequence>
<evidence type="ECO:0000313" key="2">
    <source>
        <dbReference type="Proteomes" id="UP000003465"/>
    </source>
</evidence>
<name>A0A656GMN1_PSEA0</name>
<organism evidence="1 2">
    <name type="scientific">Pseudomonas amygdali pv. mori str. 301020</name>
    <dbReference type="NCBI Taxonomy" id="629261"/>
    <lineage>
        <taxon>Bacteria</taxon>
        <taxon>Pseudomonadati</taxon>
        <taxon>Pseudomonadota</taxon>
        <taxon>Gammaproteobacteria</taxon>
        <taxon>Pseudomonadales</taxon>
        <taxon>Pseudomonadaceae</taxon>
        <taxon>Pseudomonas</taxon>
        <taxon>Pseudomonas amygdali</taxon>
    </lineage>
</organism>
<feature type="non-terminal residue" evidence="1">
    <location>
        <position position="39"/>
    </location>
</feature>
<evidence type="ECO:0000313" key="1">
    <source>
        <dbReference type="EMBL" id="EGH26779.1"/>
    </source>
</evidence>
<reference evidence="1 2" key="1">
    <citation type="journal article" date="2011" name="PLoS Pathog.">
        <title>Dynamic evolution of pathogenicity revealed by sequencing and comparative genomics of 19 Pseudomonas syringae isolates.</title>
        <authorList>
            <person name="Baltrus D.A."/>
            <person name="Nishimura M.T."/>
            <person name="Romanchuk A."/>
            <person name="Chang J.H."/>
            <person name="Mukhtar M.S."/>
            <person name="Cherkis K."/>
            <person name="Roach J."/>
            <person name="Grant S.R."/>
            <person name="Jones C.D."/>
            <person name="Dangl J.L."/>
        </authorList>
    </citation>
    <scope>NUCLEOTIDE SEQUENCE [LARGE SCALE GENOMIC DNA]</scope>
    <source>
        <strain evidence="1 2">301020</strain>
    </source>
</reference>
<accession>A0A656GMN1</accession>
<comment type="caution">
    <text evidence="1">The sequence shown here is derived from an EMBL/GenBank/DDBJ whole genome shotgun (WGS) entry which is preliminary data.</text>
</comment>
<dbReference type="Proteomes" id="UP000003465">
    <property type="component" value="Unassembled WGS sequence"/>
</dbReference>
<proteinExistence type="predicted"/>
<feature type="non-terminal residue" evidence="1">
    <location>
        <position position="1"/>
    </location>
</feature>
<dbReference type="EMBL" id="AEAG01002837">
    <property type="protein sequence ID" value="EGH26779.1"/>
    <property type="molecule type" value="Genomic_DNA"/>
</dbReference>
<gene>
    <name evidence="1" type="ORF">PSYMO_37042</name>
</gene>
<protein>
    <submittedName>
        <fullName evidence="1">Uncharacterized protein</fullName>
    </submittedName>
</protein>